<protein>
    <recommendedName>
        <fullName evidence="4">DUF5007 domain-containing protein</fullName>
    </recommendedName>
</protein>
<evidence type="ECO:0000313" key="3">
    <source>
        <dbReference type="Proteomes" id="UP000239711"/>
    </source>
</evidence>
<keyword evidence="3" id="KW-1185">Reference proteome</keyword>
<sequence>MKRKILDMRKASRFICFLLLPFYFAGCTKTDYRIVEEPAYIRVFNNLTYEVDINNKEEPQPFFCMFIDPEFDETGKPVGGLAVGDFLDKRGAYAPPHAAHAGVSTSRFNQEYPGKELVPTAPILNGFDLTNWAQVSSGTRRFLFMSRPISDVPFGQLPDEQQRRVFLDTTISLTEREVYTIHVLQRDFTTKENALYVRQENFHKQPFSDTLSYVNFYNLSAKGFWQAPGNSSGVRDTMNVFLTHMAVNTNEQGQISHQRIPEFSFQYAGAVYRNNTDTRVTLYHAFPVFPQHGNHVYTDTWQYLQLCAPPIDPRNSNLFPLPGESGTIFPGLNNLYRAVIFDHARYNPTGGHILPGLVVNVHSGTHNPRTFGVVNSVEVVNGNVYLTTVQRRYPQPIY</sequence>
<organism evidence="2 3">
    <name type="scientific">Sphingobacterium haloxyli</name>
    <dbReference type="NCBI Taxonomy" id="2100533"/>
    <lineage>
        <taxon>Bacteria</taxon>
        <taxon>Pseudomonadati</taxon>
        <taxon>Bacteroidota</taxon>
        <taxon>Sphingobacteriia</taxon>
        <taxon>Sphingobacteriales</taxon>
        <taxon>Sphingobacteriaceae</taxon>
        <taxon>Sphingobacterium</taxon>
    </lineage>
</organism>
<accession>A0A2S9J4X3</accession>
<dbReference type="RefSeq" id="WP_105716452.1">
    <property type="nucleotide sequence ID" value="NZ_PVBQ01000005.1"/>
</dbReference>
<gene>
    <name evidence="2" type="ORF">C5745_07875</name>
</gene>
<proteinExistence type="predicted"/>
<keyword evidence="1" id="KW-0732">Signal</keyword>
<dbReference type="EMBL" id="PVBQ01000005">
    <property type="protein sequence ID" value="PRD47825.1"/>
    <property type="molecule type" value="Genomic_DNA"/>
</dbReference>
<evidence type="ECO:0000256" key="1">
    <source>
        <dbReference type="SAM" id="SignalP"/>
    </source>
</evidence>
<reference evidence="2 3" key="1">
    <citation type="submission" date="2018-02" db="EMBL/GenBank/DDBJ databases">
        <title>The draft genome of Sphingobacterium sp. 5JN-11.</title>
        <authorList>
            <person name="Liu L."/>
            <person name="Li L."/>
            <person name="Liang L."/>
            <person name="Zhang X."/>
            <person name="Wang T."/>
        </authorList>
    </citation>
    <scope>NUCLEOTIDE SEQUENCE [LARGE SCALE GENOMIC DNA]</scope>
    <source>
        <strain evidence="2 3">5JN-11</strain>
    </source>
</reference>
<feature type="chain" id="PRO_5015674025" description="DUF5007 domain-containing protein" evidence="1">
    <location>
        <begin position="26"/>
        <end position="398"/>
    </location>
</feature>
<dbReference type="AlphaFoldDB" id="A0A2S9J4X3"/>
<dbReference type="Proteomes" id="UP000239711">
    <property type="component" value="Unassembled WGS sequence"/>
</dbReference>
<dbReference type="OrthoDB" id="616292at2"/>
<evidence type="ECO:0008006" key="4">
    <source>
        <dbReference type="Google" id="ProtNLM"/>
    </source>
</evidence>
<comment type="caution">
    <text evidence="2">The sequence shown here is derived from an EMBL/GenBank/DDBJ whole genome shotgun (WGS) entry which is preliminary data.</text>
</comment>
<evidence type="ECO:0000313" key="2">
    <source>
        <dbReference type="EMBL" id="PRD47825.1"/>
    </source>
</evidence>
<feature type="signal peptide" evidence="1">
    <location>
        <begin position="1"/>
        <end position="25"/>
    </location>
</feature>
<name>A0A2S9J4X3_9SPHI</name>